<dbReference type="AlphaFoldDB" id="A0A7J8YE99"/>
<dbReference type="EMBL" id="JABFAA010000012">
    <property type="protein sequence ID" value="MBA0697888.1"/>
    <property type="molecule type" value="Genomic_DNA"/>
</dbReference>
<reference evidence="1 2" key="1">
    <citation type="journal article" date="2019" name="Genome Biol. Evol.">
        <title>Insights into the evolution of the New World diploid cottons (Gossypium, subgenus Houzingenia) based on genome sequencing.</title>
        <authorList>
            <person name="Grover C.E."/>
            <person name="Arick M.A. 2nd"/>
            <person name="Thrash A."/>
            <person name="Conover J.L."/>
            <person name="Sanders W.S."/>
            <person name="Peterson D.G."/>
            <person name="Frelichowski J.E."/>
            <person name="Scheffler J.A."/>
            <person name="Scheffler B.E."/>
            <person name="Wendel J.F."/>
        </authorList>
    </citation>
    <scope>NUCLEOTIDE SEQUENCE [LARGE SCALE GENOMIC DNA]</scope>
    <source>
        <strain evidence="1">185</strain>
        <tissue evidence="1">Leaf</tissue>
    </source>
</reference>
<sequence length="231" mass="25803">LLDLENDFYLVHFQDKGDFDKVLLGGLWVVFSYYLSVRAWSADFLTSNSEVDKQVVWIQLLGLFKGFYSDFLLRAIESMIGLVFQIDAGIDAVVRERFTRLVKNAPIMEDTTVEGGSRVQKSNLQSRAKEEEFGPWMVVECRQKGKMSDSSQGRNVGDHGRFEGSSFAILEAKGEGIDFKNLVERGNVARNSGRKVHATASVANLGFSHAIRVALGSFVAQKCLSQPNLQR</sequence>
<gene>
    <name evidence="1" type="ORF">Goari_021407</name>
</gene>
<accession>A0A7J8YE99</accession>
<proteinExistence type="predicted"/>
<keyword evidence="2" id="KW-1185">Reference proteome</keyword>
<evidence type="ECO:0000313" key="1">
    <source>
        <dbReference type="EMBL" id="MBA0697888.1"/>
    </source>
</evidence>
<dbReference type="InterPro" id="IPR040256">
    <property type="entry name" value="At4g02000-like"/>
</dbReference>
<evidence type="ECO:0000313" key="2">
    <source>
        <dbReference type="Proteomes" id="UP000593577"/>
    </source>
</evidence>
<dbReference type="Proteomes" id="UP000593577">
    <property type="component" value="Unassembled WGS sequence"/>
</dbReference>
<comment type="caution">
    <text evidence="1">The sequence shown here is derived from an EMBL/GenBank/DDBJ whole genome shotgun (WGS) entry which is preliminary data.</text>
</comment>
<protein>
    <recommendedName>
        <fullName evidence="3">DUF4283 domain-containing protein</fullName>
    </recommendedName>
</protein>
<evidence type="ECO:0008006" key="3">
    <source>
        <dbReference type="Google" id="ProtNLM"/>
    </source>
</evidence>
<name>A0A7J8YE99_GOSAI</name>
<dbReference type="PANTHER" id="PTHR31286:SF99">
    <property type="entry name" value="DUF4283 DOMAIN-CONTAINING PROTEIN"/>
    <property type="match status" value="1"/>
</dbReference>
<organism evidence="1 2">
    <name type="scientific">Gossypium aridum</name>
    <name type="common">American cotton</name>
    <name type="synonym">Erioxylum aridum</name>
    <dbReference type="NCBI Taxonomy" id="34290"/>
    <lineage>
        <taxon>Eukaryota</taxon>
        <taxon>Viridiplantae</taxon>
        <taxon>Streptophyta</taxon>
        <taxon>Embryophyta</taxon>
        <taxon>Tracheophyta</taxon>
        <taxon>Spermatophyta</taxon>
        <taxon>Magnoliopsida</taxon>
        <taxon>eudicotyledons</taxon>
        <taxon>Gunneridae</taxon>
        <taxon>Pentapetalae</taxon>
        <taxon>rosids</taxon>
        <taxon>malvids</taxon>
        <taxon>Malvales</taxon>
        <taxon>Malvaceae</taxon>
        <taxon>Malvoideae</taxon>
        <taxon>Gossypium</taxon>
    </lineage>
</organism>
<feature type="non-terminal residue" evidence="1">
    <location>
        <position position="231"/>
    </location>
</feature>
<dbReference type="PANTHER" id="PTHR31286">
    <property type="entry name" value="GLYCINE-RICH CELL WALL STRUCTURAL PROTEIN 1.8-LIKE"/>
    <property type="match status" value="1"/>
</dbReference>